<dbReference type="Proteomes" id="UP000187429">
    <property type="component" value="Unassembled WGS sequence"/>
</dbReference>
<keyword evidence="3" id="KW-1185">Reference proteome</keyword>
<evidence type="ECO:0008006" key="4">
    <source>
        <dbReference type="Google" id="ProtNLM"/>
    </source>
</evidence>
<organism evidence="2 3">
    <name type="scientific">Smittium culicis</name>
    <dbReference type="NCBI Taxonomy" id="133412"/>
    <lineage>
        <taxon>Eukaryota</taxon>
        <taxon>Fungi</taxon>
        <taxon>Fungi incertae sedis</taxon>
        <taxon>Zoopagomycota</taxon>
        <taxon>Kickxellomycotina</taxon>
        <taxon>Harpellomycetes</taxon>
        <taxon>Harpellales</taxon>
        <taxon>Legeriomycetaceae</taxon>
        <taxon>Smittium</taxon>
    </lineage>
</organism>
<dbReference type="EMBL" id="LSSM01004290">
    <property type="protein sequence ID" value="OMJ15349.1"/>
    <property type="molecule type" value="Genomic_DNA"/>
</dbReference>
<feature type="region of interest" description="Disordered" evidence="1">
    <location>
        <begin position="507"/>
        <end position="529"/>
    </location>
</feature>
<evidence type="ECO:0000313" key="3">
    <source>
        <dbReference type="Proteomes" id="UP000187429"/>
    </source>
</evidence>
<evidence type="ECO:0000256" key="1">
    <source>
        <dbReference type="SAM" id="MobiDB-lite"/>
    </source>
</evidence>
<dbReference type="OrthoDB" id="10251508at2759"/>
<evidence type="ECO:0000313" key="2">
    <source>
        <dbReference type="EMBL" id="OMJ15349.1"/>
    </source>
</evidence>
<name>A0A1R1XL45_9FUNG</name>
<comment type="caution">
    <text evidence="2">The sequence shown here is derived from an EMBL/GenBank/DDBJ whole genome shotgun (WGS) entry which is preliminary data.</text>
</comment>
<dbReference type="AlphaFoldDB" id="A0A1R1XL45"/>
<sequence>MFALPKVSKIAHTKGVRKLWSVANSSNPVLTNAISECSSKLAKSVAPYANSKKYLTPNVLRDCYIFALISNSYSASEISSFGEIVNDSLSKIFKIDANFSNKADSPNLSKNTVGSHSSSDSFFNFANSKYPFPNVYGTVVDQVLNSSGILKSSGISLMFYNNHFKSDNSFDPEISSSFNSIDGLIPVPFSFEADSSRENLNFNSVGKWYSPKDSMPIMNNESVFPSSISNGFNQTTDSPSSTWSFFESVSKAEFRLNLPENLNQLLQQKDKKEAKLFLLFSDNEPTQFLELLDNKFPSAAKYGLVGSQTPFINGQDFSLIYKNELKPKGIYGVAFYSDQTSTPNHDLKISVSYPGFILIGKPALVTRSRGNIILEIENTSGVEWLKDNIEIAIKITKIKHTTHEPYARFISEKESEHSDVAYSITGGDPKRGGISIDTKNEIVSGNQYIQMMYPDPNYSSEISDEMKMKDDKQKSRIFRNENTNDSQILASFGVTNKQQARSISKEFIENDNGTTREASQSTSCSNSLKEHSHVFGGSTELGFYFANSADKSRNNKSVYNICNSPTDCSVPNSFSNLIIPRSTKNIK</sequence>
<gene>
    <name evidence="2" type="ORF">AYI69_g8222</name>
</gene>
<accession>A0A1R1XL45</accession>
<protein>
    <recommendedName>
        <fullName evidence="4">FIST domain-containing protein</fullName>
    </recommendedName>
</protein>
<feature type="compositionally biased region" description="Polar residues" evidence="1">
    <location>
        <begin position="511"/>
        <end position="527"/>
    </location>
</feature>
<reference evidence="3" key="1">
    <citation type="submission" date="2017-01" db="EMBL/GenBank/DDBJ databases">
        <authorList>
            <person name="Wang Y."/>
            <person name="White M."/>
            <person name="Kvist S."/>
            <person name="Moncalvo J.-M."/>
        </authorList>
    </citation>
    <scope>NUCLEOTIDE SEQUENCE [LARGE SCALE GENOMIC DNA]</scope>
    <source>
        <strain evidence="3">ID-206-W2</strain>
    </source>
</reference>
<proteinExistence type="predicted"/>